<dbReference type="SUPFAM" id="SSF52172">
    <property type="entry name" value="CheY-like"/>
    <property type="match status" value="1"/>
</dbReference>
<evidence type="ECO:0000256" key="2">
    <source>
        <dbReference type="ARBA" id="ARBA00022490"/>
    </source>
</evidence>
<dbReference type="CDD" id="cd17536">
    <property type="entry name" value="REC_YesN-like"/>
    <property type="match status" value="1"/>
</dbReference>
<name>A0ABV6KGJ7_9BACI</name>
<accession>A0ABV6KGJ7</accession>
<dbReference type="Gene3D" id="1.10.10.60">
    <property type="entry name" value="Homeodomain-like"/>
    <property type="match status" value="2"/>
</dbReference>
<evidence type="ECO:0000259" key="9">
    <source>
        <dbReference type="PROSITE" id="PS01124"/>
    </source>
</evidence>
<keyword evidence="7" id="KW-0804">Transcription</keyword>
<dbReference type="Proteomes" id="UP001589838">
    <property type="component" value="Unassembled WGS sequence"/>
</dbReference>
<dbReference type="SMART" id="SM00448">
    <property type="entry name" value="REC"/>
    <property type="match status" value="1"/>
</dbReference>
<dbReference type="Gene3D" id="3.40.50.2300">
    <property type="match status" value="1"/>
</dbReference>
<dbReference type="Pfam" id="PF12833">
    <property type="entry name" value="HTH_18"/>
    <property type="match status" value="1"/>
</dbReference>
<keyword evidence="3 8" id="KW-0597">Phosphoprotein</keyword>
<protein>
    <submittedName>
        <fullName evidence="11">Response regulator</fullName>
    </submittedName>
</protein>
<dbReference type="PROSITE" id="PS50110">
    <property type="entry name" value="RESPONSE_REGULATORY"/>
    <property type="match status" value="1"/>
</dbReference>
<dbReference type="PANTHER" id="PTHR42713:SF3">
    <property type="entry name" value="TRANSCRIPTIONAL REGULATORY PROTEIN HPTR"/>
    <property type="match status" value="1"/>
</dbReference>
<dbReference type="EMBL" id="JBHLUX010000039">
    <property type="protein sequence ID" value="MFC0472082.1"/>
    <property type="molecule type" value="Genomic_DNA"/>
</dbReference>
<evidence type="ECO:0000259" key="10">
    <source>
        <dbReference type="PROSITE" id="PS50110"/>
    </source>
</evidence>
<feature type="modified residue" description="4-aspartylphosphate" evidence="8">
    <location>
        <position position="55"/>
    </location>
</feature>
<evidence type="ECO:0000256" key="7">
    <source>
        <dbReference type="ARBA" id="ARBA00023163"/>
    </source>
</evidence>
<dbReference type="PANTHER" id="PTHR42713">
    <property type="entry name" value="HISTIDINE KINASE-RELATED"/>
    <property type="match status" value="1"/>
</dbReference>
<organism evidence="11 12">
    <name type="scientific">Halalkalibacter kiskunsagensis</name>
    <dbReference type="NCBI Taxonomy" id="1548599"/>
    <lineage>
        <taxon>Bacteria</taxon>
        <taxon>Bacillati</taxon>
        <taxon>Bacillota</taxon>
        <taxon>Bacilli</taxon>
        <taxon>Bacillales</taxon>
        <taxon>Bacillaceae</taxon>
        <taxon>Halalkalibacter</taxon>
    </lineage>
</organism>
<feature type="domain" description="Response regulatory" evidence="10">
    <location>
        <begin position="3"/>
        <end position="121"/>
    </location>
</feature>
<dbReference type="SUPFAM" id="SSF46689">
    <property type="entry name" value="Homeodomain-like"/>
    <property type="match status" value="2"/>
</dbReference>
<gene>
    <name evidence="11" type="ORF">ACFFHM_16640</name>
</gene>
<dbReference type="PRINTS" id="PR00032">
    <property type="entry name" value="HTHARAC"/>
</dbReference>
<dbReference type="RefSeq" id="WP_335960605.1">
    <property type="nucleotide sequence ID" value="NZ_JAXBLX010000011.1"/>
</dbReference>
<keyword evidence="4" id="KW-0902">Two-component regulatory system</keyword>
<dbReference type="InterPro" id="IPR051552">
    <property type="entry name" value="HptR"/>
</dbReference>
<dbReference type="InterPro" id="IPR001789">
    <property type="entry name" value="Sig_transdc_resp-reg_receiver"/>
</dbReference>
<evidence type="ECO:0000256" key="8">
    <source>
        <dbReference type="PROSITE-ProRule" id="PRU00169"/>
    </source>
</evidence>
<keyword evidence="6" id="KW-0238">DNA-binding</keyword>
<evidence type="ECO:0000313" key="12">
    <source>
        <dbReference type="Proteomes" id="UP001589838"/>
    </source>
</evidence>
<dbReference type="PROSITE" id="PS01124">
    <property type="entry name" value="HTH_ARAC_FAMILY_2"/>
    <property type="match status" value="1"/>
</dbReference>
<dbReference type="InterPro" id="IPR020449">
    <property type="entry name" value="Tscrpt_reg_AraC-type_HTH"/>
</dbReference>
<evidence type="ECO:0000256" key="4">
    <source>
        <dbReference type="ARBA" id="ARBA00023012"/>
    </source>
</evidence>
<comment type="caution">
    <text evidence="11">The sequence shown here is derived from an EMBL/GenBank/DDBJ whole genome shotgun (WGS) entry which is preliminary data.</text>
</comment>
<reference evidence="11 12" key="1">
    <citation type="submission" date="2024-09" db="EMBL/GenBank/DDBJ databases">
        <authorList>
            <person name="Sun Q."/>
            <person name="Mori K."/>
        </authorList>
    </citation>
    <scope>NUCLEOTIDE SEQUENCE [LARGE SCALE GENOMIC DNA]</scope>
    <source>
        <strain evidence="11 12">NCAIM B.02610</strain>
    </source>
</reference>
<sequence length="519" mass="60742">MHKVVLVDDEHFVRKGVISLIDWEDCGFQVSAEADNGEDALEVIDNTKPDLVITDIRMPVLDGLELIRQLVEEKKSSAKFIILSGYNDFSYAQKAVRYGVCDFILKPLEKEELETTLKQLSTTLHEEKKLKEHNQKLIITNMFEDVLSGNITEHQKELSNFFQLERVKRMYYIIVEVNTCSTYHSDLKKVDVIKEYISDAIFEISNEKSIMIRDHELNRYGVFVTDQHLEKFANHIAGFVNELQTTLQHMLNKVVSIYVGQAVEHINDLNTSFETATKTMEYRYTQLENEPIIYDMVKDQTIIHSEITDEVFISLMEAIEENDSSNMRKKIDLMFEEFQEKLFAPESIQTTIKRCVHGVMKAIRSMEGNEQQLTKLQPILNLNNSSLTLLQLKELLIEFVEEASGYIFKLRKQNVKSDIHKIKNYIEQHYHKNISLKSIAHTFFMNPVYMGQLFKKTYGVYFKDFLLQIRVNESKKLLRQTNLRVYEIAEKVGFRSADYFVTQFEKMENMTPTDYRKSL</sequence>
<evidence type="ECO:0000313" key="11">
    <source>
        <dbReference type="EMBL" id="MFC0472082.1"/>
    </source>
</evidence>
<evidence type="ECO:0000256" key="5">
    <source>
        <dbReference type="ARBA" id="ARBA00023015"/>
    </source>
</evidence>
<feature type="domain" description="HTH araC/xylS-type" evidence="9">
    <location>
        <begin position="420"/>
        <end position="518"/>
    </location>
</feature>
<dbReference type="SMART" id="SM00342">
    <property type="entry name" value="HTH_ARAC"/>
    <property type="match status" value="1"/>
</dbReference>
<evidence type="ECO:0000256" key="1">
    <source>
        <dbReference type="ARBA" id="ARBA00004496"/>
    </source>
</evidence>
<evidence type="ECO:0000256" key="6">
    <source>
        <dbReference type="ARBA" id="ARBA00023125"/>
    </source>
</evidence>
<keyword evidence="5" id="KW-0805">Transcription regulation</keyword>
<dbReference type="InterPro" id="IPR011006">
    <property type="entry name" value="CheY-like_superfamily"/>
</dbReference>
<proteinExistence type="predicted"/>
<comment type="subcellular location">
    <subcellularLocation>
        <location evidence="1">Cytoplasm</location>
    </subcellularLocation>
</comment>
<dbReference type="PROSITE" id="PS00041">
    <property type="entry name" value="HTH_ARAC_FAMILY_1"/>
    <property type="match status" value="1"/>
</dbReference>
<evidence type="ECO:0000256" key="3">
    <source>
        <dbReference type="ARBA" id="ARBA00022553"/>
    </source>
</evidence>
<keyword evidence="12" id="KW-1185">Reference proteome</keyword>
<dbReference type="InterPro" id="IPR018062">
    <property type="entry name" value="HTH_AraC-typ_CS"/>
</dbReference>
<keyword evidence="2" id="KW-0963">Cytoplasm</keyword>
<dbReference type="Pfam" id="PF00072">
    <property type="entry name" value="Response_reg"/>
    <property type="match status" value="1"/>
</dbReference>
<dbReference type="InterPro" id="IPR018060">
    <property type="entry name" value="HTH_AraC"/>
</dbReference>
<dbReference type="InterPro" id="IPR009057">
    <property type="entry name" value="Homeodomain-like_sf"/>
</dbReference>